<dbReference type="GO" id="GO:0016020">
    <property type="term" value="C:membrane"/>
    <property type="evidence" value="ECO:0007669"/>
    <property type="project" value="UniProtKB-SubCell"/>
</dbReference>
<evidence type="ECO:0000256" key="9">
    <source>
        <dbReference type="SAM" id="Phobius"/>
    </source>
</evidence>
<keyword evidence="9" id="KW-0472">Membrane</keyword>
<keyword evidence="12" id="KW-1185">Reference proteome</keyword>
<keyword evidence="7" id="KW-0175">Coiled coil</keyword>
<comment type="subcellular location">
    <subcellularLocation>
        <location evidence="1">Membrane</location>
        <topology evidence="1">Single-pass membrane protein</topology>
    </subcellularLocation>
</comment>
<accession>H2YS81</accession>
<dbReference type="Gene3D" id="1.20.5.170">
    <property type="match status" value="1"/>
</dbReference>
<dbReference type="AlphaFoldDB" id="H2YS81"/>
<evidence type="ECO:0000256" key="1">
    <source>
        <dbReference type="ARBA" id="ARBA00004167"/>
    </source>
</evidence>
<keyword evidence="5" id="KW-0804">Transcription</keyword>
<keyword evidence="3" id="KW-0805">Transcription regulation</keyword>
<dbReference type="Ensembl" id="ENSCSAVT00000008299.1">
    <property type="protein sequence ID" value="ENSCSAVP00000008191.1"/>
    <property type="gene ID" value="ENSCSAVG00000004874.1"/>
</dbReference>
<feature type="transmembrane region" description="Helical" evidence="9">
    <location>
        <begin position="71"/>
        <end position="92"/>
    </location>
</feature>
<evidence type="ECO:0000259" key="10">
    <source>
        <dbReference type="PROSITE" id="PS50217"/>
    </source>
</evidence>
<dbReference type="GeneTree" id="ENSGT00940000168374"/>
<keyword evidence="9" id="KW-1133">Transmembrane helix</keyword>
<name>H2YS81_CIOSA</name>
<dbReference type="GO" id="GO:0030968">
    <property type="term" value="P:endoplasmic reticulum unfolded protein response"/>
    <property type="evidence" value="ECO:0007669"/>
    <property type="project" value="TreeGrafter"/>
</dbReference>
<dbReference type="InterPro" id="IPR051882">
    <property type="entry name" value="ATF_bZIP_TF"/>
</dbReference>
<dbReference type="GO" id="GO:0005634">
    <property type="term" value="C:nucleus"/>
    <property type="evidence" value="ECO:0007669"/>
    <property type="project" value="TreeGrafter"/>
</dbReference>
<dbReference type="Pfam" id="PF00170">
    <property type="entry name" value="bZIP_1"/>
    <property type="match status" value="1"/>
</dbReference>
<evidence type="ECO:0000256" key="2">
    <source>
        <dbReference type="ARBA" id="ARBA00009050"/>
    </source>
</evidence>
<dbReference type="InterPro" id="IPR004827">
    <property type="entry name" value="bZIP"/>
</dbReference>
<feature type="domain" description="BZIP" evidence="10">
    <location>
        <begin position="1"/>
        <end position="57"/>
    </location>
</feature>
<dbReference type="PANTHER" id="PTHR46164:SF3">
    <property type="entry name" value="ATF6, ISOFORM C"/>
    <property type="match status" value="1"/>
</dbReference>
<reference evidence="12" key="1">
    <citation type="submission" date="2003-08" db="EMBL/GenBank/DDBJ databases">
        <authorList>
            <person name="Birren B."/>
            <person name="Nusbaum C."/>
            <person name="Abebe A."/>
            <person name="Abouelleil A."/>
            <person name="Adekoya E."/>
            <person name="Ait-zahra M."/>
            <person name="Allen N."/>
            <person name="Allen T."/>
            <person name="An P."/>
            <person name="Anderson M."/>
            <person name="Anderson S."/>
            <person name="Arachchi H."/>
            <person name="Armbruster J."/>
            <person name="Bachantsang P."/>
            <person name="Baldwin J."/>
            <person name="Barry A."/>
            <person name="Bayul T."/>
            <person name="Blitshsteyn B."/>
            <person name="Bloom T."/>
            <person name="Blye J."/>
            <person name="Boguslavskiy L."/>
            <person name="Borowsky M."/>
            <person name="Boukhgalter B."/>
            <person name="Brunache A."/>
            <person name="Butler J."/>
            <person name="Calixte N."/>
            <person name="Calvo S."/>
            <person name="Camarata J."/>
            <person name="Campo K."/>
            <person name="Chang J."/>
            <person name="Cheshatsang Y."/>
            <person name="Citroen M."/>
            <person name="Collymore A."/>
            <person name="Considine T."/>
            <person name="Cook A."/>
            <person name="Cooke P."/>
            <person name="Corum B."/>
            <person name="Cuomo C."/>
            <person name="David R."/>
            <person name="Dawoe T."/>
            <person name="Degray S."/>
            <person name="Dodge S."/>
            <person name="Dooley K."/>
            <person name="Dorje P."/>
            <person name="Dorjee K."/>
            <person name="Dorris L."/>
            <person name="Duffey N."/>
            <person name="Dupes A."/>
            <person name="Elkins T."/>
            <person name="Engels R."/>
            <person name="Erickson J."/>
            <person name="Farina A."/>
            <person name="Faro S."/>
            <person name="Ferreira P."/>
            <person name="Fischer H."/>
            <person name="Fitzgerald M."/>
            <person name="Foley K."/>
            <person name="Gage D."/>
            <person name="Galagan J."/>
            <person name="Gearin G."/>
            <person name="Gnerre S."/>
            <person name="Gnirke A."/>
            <person name="Goyette A."/>
            <person name="Graham J."/>
            <person name="Grandbois E."/>
            <person name="Gyaltsen K."/>
            <person name="Hafez N."/>
            <person name="Hagopian D."/>
            <person name="Hagos B."/>
            <person name="Hall J."/>
            <person name="Hatcher B."/>
            <person name="Heller A."/>
            <person name="Higgins H."/>
            <person name="Honan T."/>
            <person name="Horn A."/>
            <person name="Houde N."/>
            <person name="Hughes L."/>
            <person name="Hulme W."/>
            <person name="Husby E."/>
            <person name="Iliev I."/>
            <person name="Jaffe D."/>
            <person name="Jones C."/>
            <person name="Kamal M."/>
            <person name="Kamat A."/>
            <person name="Kamvysselis M."/>
            <person name="Karlsson E."/>
            <person name="Kells C."/>
            <person name="Kieu A."/>
            <person name="Kisner P."/>
            <person name="Kodira C."/>
            <person name="Kulbokas E."/>
            <person name="Labutti K."/>
            <person name="Lama D."/>
            <person name="Landers T."/>
            <person name="Leger J."/>
            <person name="Levine S."/>
            <person name="Lewis D."/>
            <person name="Lewis T."/>
            <person name="Lindblad-toh K."/>
            <person name="Liu X."/>
            <person name="Lokyitsang T."/>
            <person name="Lokyitsang Y."/>
            <person name="Lucien O."/>
            <person name="Lui A."/>
            <person name="Ma L.J."/>
            <person name="Mabbitt R."/>
            <person name="Macdonald J."/>
            <person name="Maclean C."/>
            <person name="Major J."/>
            <person name="Manning J."/>
            <person name="Marabella R."/>
            <person name="Maru K."/>
            <person name="Matthews C."/>
            <person name="Mauceli E."/>
            <person name="Mccarthy M."/>
            <person name="Mcdonough S."/>
            <person name="Mcghee T."/>
            <person name="Meldrim J."/>
            <person name="Meneus L."/>
            <person name="Mesirov J."/>
            <person name="Mihalev A."/>
            <person name="Mihova T."/>
            <person name="Mikkelsen T."/>
            <person name="Mlenga V."/>
            <person name="Moru K."/>
            <person name="Mozes J."/>
            <person name="Mulrain L."/>
            <person name="Munson G."/>
            <person name="Naylor J."/>
            <person name="Newes C."/>
            <person name="Nguyen C."/>
            <person name="Nguyen N."/>
            <person name="Nguyen T."/>
            <person name="Nicol R."/>
            <person name="Nielsen C."/>
            <person name="Nizzari M."/>
            <person name="Norbu C."/>
            <person name="Norbu N."/>
            <person name="O'donnell P."/>
            <person name="Okoawo O."/>
            <person name="O'leary S."/>
            <person name="Omotosho B."/>
            <person name="O'neill K."/>
            <person name="Osman S."/>
            <person name="Parker S."/>
            <person name="Perrin D."/>
            <person name="Phunkhang P."/>
            <person name="Piqani B."/>
            <person name="Purcell S."/>
            <person name="Rachupka T."/>
            <person name="Ramasamy U."/>
            <person name="Rameau R."/>
            <person name="Ray V."/>
            <person name="Raymond C."/>
            <person name="Retta R."/>
            <person name="Richardson S."/>
            <person name="Rise C."/>
            <person name="Rodriguez J."/>
            <person name="Rogers J."/>
            <person name="Rogov P."/>
            <person name="Rutman M."/>
            <person name="Schupbach R."/>
            <person name="Seaman C."/>
            <person name="Settipalli S."/>
            <person name="Sharpe T."/>
            <person name="Sheridan J."/>
            <person name="Sherpa N."/>
            <person name="Shi J."/>
            <person name="Smirnov S."/>
            <person name="Smith C."/>
            <person name="Sougnez C."/>
            <person name="Spencer B."/>
            <person name="Stalker J."/>
            <person name="Stange-thomann N."/>
            <person name="Stavropoulos S."/>
            <person name="Stetson K."/>
            <person name="Stone C."/>
            <person name="Stone S."/>
            <person name="Stubbs M."/>
            <person name="Talamas J."/>
            <person name="Tchuinga P."/>
            <person name="Tenzing P."/>
            <person name="Tesfaye S."/>
            <person name="Theodore J."/>
            <person name="Thoulutsang Y."/>
            <person name="Topham K."/>
            <person name="Towey S."/>
            <person name="Tsamla T."/>
            <person name="Tsomo N."/>
            <person name="Vallee D."/>
            <person name="Vassiliev H."/>
            <person name="Venkataraman V."/>
            <person name="Vinson J."/>
            <person name="Vo A."/>
            <person name="Wade C."/>
            <person name="Wang S."/>
            <person name="Wangchuk T."/>
            <person name="Wangdi T."/>
            <person name="Whittaker C."/>
            <person name="Wilkinson J."/>
            <person name="Wu Y."/>
            <person name="Wyman D."/>
            <person name="Yadav S."/>
            <person name="Yang S."/>
            <person name="Yang X."/>
            <person name="Yeager S."/>
            <person name="Yee E."/>
            <person name="Young G."/>
            <person name="Zainoun J."/>
            <person name="Zembeck L."/>
            <person name="Zimmer A."/>
            <person name="Zody M."/>
            <person name="Lander E."/>
        </authorList>
    </citation>
    <scope>NUCLEOTIDE SEQUENCE [LARGE SCALE GENOMIC DNA]</scope>
</reference>
<feature type="coiled-coil region" evidence="7">
    <location>
        <begin position="19"/>
        <end position="60"/>
    </location>
</feature>
<keyword evidence="9" id="KW-0812">Transmembrane</keyword>
<protein>
    <recommendedName>
        <fullName evidence="10">BZIP domain-containing protein</fullName>
    </recommendedName>
</protein>
<evidence type="ECO:0000256" key="6">
    <source>
        <dbReference type="ARBA" id="ARBA00023242"/>
    </source>
</evidence>
<evidence type="ECO:0000313" key="12">
    <source>
        <dbReference type="Proteomes" id="UP000007875"/>
    </source>
</evidence>
<comment type="similarity">
    <text evidence="2">Belongs to the bZIP family. ATF subfamily.</text>
</comment>
<evidence type="ECO:0000256" key="8">
    <source>
        <dbReference type="SAM" id="MobiDB-lite"/>
    </source>
</evidence>
<dbReference type="SUPFAM" id="SSF57959">
    <property type="entry name" value="Leucine zipper domain"/>
    <property type="match status" value="1"/>
</dbReference>
<proteinExistence type="inferred from homology"/>
<feature type="region of interest" description="Disordered" evidence="8">
    <location>
        <begin position="223"/>
        <end position="264"/>
    </location>
</feature>
<dbReference type="HOGENOM" id="CLU_1055704_0_0_1"/>
<dbReference type="Proteomes" id="UP000007875">
    <property type="component" value="Unassembled WGS sequence"/>
</dbReference>
<organism evidence="11 12">
    <name type="scientific">Ciona savignyi</name>
    <name type="common">Pacific transparent sea squirt</name>
    <dbReference type="NCBI Taxonomy" id="51511"/>
    <lineage>
        <taxon>Eukaryota</taxon>
        <taxon>Metazoa</taxon>
        <taxon>Chordata</taxon>
        <taxon>Tunicata</taxon>
        <taxon>Ascidiacea</taxon>
        <taxon>Phlebobranchia</taxon>
        <taxon>Cionidae</taxon>
        <taxon>Ciona</taxon>
    </lineage>
</organism>
<keyword evidence="4" id="KW-0238">DNA-binding</keyword>
<dbReference type="InterPro" id="IPR046347">
    <property type="entry name" value="bZIP_sf"/>
</dbReference>
<evidence type="ECO:0000313" key="11">
    <source>
        <dbReference type="Ensembl" id="ENSCSAVP00000008191.1"/>
    </source>
</evidence>
<dbReference type="PANTHER" id="PTHR46164">
    <property type="entry name" value="ATF6, ISOFORM C"/>
    <property type="match status" value="1"/>
</dbReference>
<reference evidence="11" key="3">
    <citation type="submission" date="2025-09" db="UniProtKB">
        <authorList>
            <consortium name="Ensembl"/>
        </authorList>
    </citation>
    <scope>IDENTIFICATION</scope>
</reference>
<keyword evidence="6" id="KW-0539">Nucleus</keyword>
<dbReference type="GO" id="GO:0000978">
    <property type="term" value="F:RNA polymerase II cis-regulatory region sequence-specific DNA binding"/>
    <property type="evidence" value="ECO:0007669"/>
    <property type="project" value="TreeGrafter"/>
</dbReference>
<evidence type="ECO:0000256" key="4">
    <source>
        <dbReference type="ARBA" id="ARBA00023125"/>
    </source>
</evidence>
<sequence length="264" mass="30051">MIKNRESACQSRQRRKEYVHTLENRLTDCLEENQNLRTSNQQLRDKVQELENENSRLRKLAILTTSGQRRAACILMLVLFVGFNVHPLTFLADRSISGEDRPIKFDESGNFNTPQNWPVPVKSGFHARQLLSVEEQGAERAGVGGVGEGSRVSSNLKKDSFWMDDLVNNYKKEHMDKILGVLRDTSSISLQRMLRRKLKEELGIRVPMPIPRTRRIAYTPQLSQERKALGNSPVEKLKFDVPSPPPNVKPPTKDHACGQSSHVD</sequence>
<evidence type="ECO:0000256" key="5">
    <source>
        <dbReference type="ARBA" id="ARBA00023163"/>
    </source>
</evidence>
<dbReference type="GO" id="GO:0000981">
    <property type="term" value="F:DNA-binding transcription factor activity, RNA polymerase II-specific"/>
    <property type="evidence" value="ECO:0007669"/>
    <property type="project" value="TreeGrafter"/>
</dbReference>
<evidence type="ECO:0000256" key="7">
    <source>
        <dbReference type="SAM" id="Coils"/>
    </source>
</evidence>
<dbReference type="SMART" id="SM00338">
    <property type="entry name" value="BRLZ"/>
    <property type="match status" value="1"/>
</dbReference>
<evidence type="ECO:0000256" key="3">
    <source>
        <dbReference type="ARBA" id="ARBA00023015"/>
    </source>
</evidence>
<dbReference type="PROSITE" id="PS50217">
    <property type="entry name" value="BZIP"/>
    <property type="match status" value="1"/>
</dbReference>
<reference evidence="11" key="2">
    <citation type="submission" date="2025-08" db="UniProtKB">
        <authorList>
            <consortium name="Ensembl"/>
        </authorList>
    </citation>
    <scope>IDENTIFICATION</scope>
</reference>